<organism evidence="1 2">
    <name type="scientific">Datura stramonium</name>
    <name type="common">Jimsonweed</name>
    <name type="synonym">Common thornapple</name>
    <dbReference type="NCBI Taxonomy" id="4076"/>
    <lineage>
        <taxon>Eukaryota</taxon>
        <taxon>Viridiplantae</taxon>
        <taxon>Streptophyta</taxon>
        <taxon>Embryophyta</taxon>
        <taxon>Tracheophyta</taxon>
        <taxon>Spermatophyta</taxon>
        <taxon>Magnoliopsida</taxon>
        <taxon>eudicotyledons</taxon>
        <taxon>Gunneridae</taxon>
        <taxon>Pentapetalae</taxon>
        <taxon>asterids</taxon>
        <taxon>lamiids</taxon>
        <taxon>Solanales</taxon>
        <taxon>Solanaceae</taxon>
        <taxon>Solanoideae</taxon>
        <taxon>Datureae</taxon>
        <taxon>Datura</taxon>
    </lineage>
</organism>
<name>A0ABS8SHA5_DATST</name>
<keyword evidence="2" id="KW-1185">Reference proteome</keyword>
<evidence type="ECO:0000313" key="1">
    <source>
        <dbReference type="EMBL" id="MCD7458300.1"/>
    </source>
</evidence>
<gene>
    <name evidence="1" type="ORF">HAX54_037828</name>
</gene>
<dbReference type="EMBL" id="JACEIK010000511">
    <property type="protein sequence ID" value="MCD7458300.1"/>
    <property type="molecule type" value="Genomic_DNA"/>
</dbReference>
<evidence type="ECO:0000313" key="2">
    <source>
        <dbReference type="Proteomes" id="UP000823775"/>
    </source>
</evidence>
<feature type="non-terminal residue" evidence="1">
    <location>
        <position position="73"/>
    </location>
</feature>
<accession>A0ABS8SHA5</accession>
<comment type="caution">
    <text evidence="1">The sequence shown here is derived from an EMBL/GenBank/DDBJ whole genome shotgun (WGS) entry which is preliminary data.</text>
</comment>
<protein>
    <submittedName>
        <fullName evidence="1">Uncharacterized protein</fullName>
    </submittedName>
</protein>
<dbReference type="Proteomes" id="UP000823775">
    <property type="component" value="Unassembled WGS sequence"/>
</dbReference>
<proteinExistence type="predicted"/>
<reference evidence="1 2" key="1">
    <citation type="journal article" date="2021" name="BMC Genomics">
        <title>Datura genome reveals duplications of psychoactive alkaloid biosynthetic genes and high mutation rate following tissue culture.</title>
        <authorList>
            <person name="Rajewski A."/>
            <person name="Carter-House D."/>
            <person name="Stajich J."/>
            <person name="Litt A."/>
        </authorList>
    </citation>
    <scope>NUCLEOTIDE SEQUENCE [LARGE SCALE GENOMIC DNA]</scope>
    <source>
        <strain evidence="1">AR-01</strain>
    </source>
</reference>
<sequence>MACTLHRYGWITKRRGVLGPGCYEQHGVQQVSMANPVAQINLPSEEMIEAQRAEAVHLVEEARLAEAARRVEA</sequence>